<dbReference type="EMBL" id="MT142674">
    <property type="protein sequence ID" value="QJA86996.1"/>
    <property type="molecule type" value="Genomic_DNA"/>
</dbReference>
<dbReference type="AlphaFoldDB" id="A0A6M3KXS8"/>
<gene>
    <name evidence="1" type="ORF">MM415B03072_0012</name>
</gene>
<proteinExistence type="predicted"/>
<evidence type="ECO:0000313" key="1">
    <source>
        <dbReference type="EMBL" id="QJA86996.1"/>
    </source>
</evidence>
<name>A0A6M3KXS8_9ZZZZ</name>
<reference evidence="1" key="1">
    <citation type="submission" date="2020-03" db="EMBL/GenBank/DDBJ databases">
        <title>The deep terrestrial virosphere.</title>
        <authorList>
            <person name="Holmfeldt K."/>
            <person name="Nilsson E."/>
            <person name="Simone D."/>
            <person name="Lopez-Fernandez M."/>
            <person name="Wu X."/>
            <person name="de Brujin I."/>
            <person name="Lundin D."/>
            <person name="Andersson A."/>
            <person name="Bertilsson S."/>
            <person name="Dopson M."/>
        </authorList>
    </citation>
    <scope>NUCLEOTIDE SEQUENCE</scope>
    <source>
        <strain evidence="1">MM415B03072</strain>
    </source>
</reference>
<organism evidence="1">
    <name type="scientific">viral metagenome</name>
    <dbReference type="NCBI Taxonomy" id="1070528"/>
    <lineage>
        <taxon>unclassified sequences</taxon>
        <taxon>metagenomes</taxon>
        <taxon>organismal metagenomes</taxon>
    </lineage>
</organism>
<accession>A0A6M3KXS8</accession>
<protein>
    <submittedName>
        <fullName evidence="1">Uncharacterized protein</fullName>
    </submittedName>
</protein>
<sequence length="114" mass="13409">MWTKVTKFAIGIGGILALLGVLFSAYSEIPTKSQVEAQYTAIRDFEEVKLQVTENKTRLDFKIDTDQIVALEQEQWRLEKKYNSREPLVMDEIDSQRYKTIINEINRLRLKWGR</sequence>